<evidence type="ECO:0000256" key="13">
    <source>
        <dbReference type="ARBA" id="ARBA00053605"/>
    </source>
</evidence>
<evidence type="ECO:0000256" key="1">
    <source>
        <dbReference type="ARBA" id="ARBA00004514"/>
    </source>
</evidence>
<keyword evidence="15" id="KW-0812">Transmembrane</keyword>
<evidence type="ECO:0000256" key="7">
    <source>
        <dbReference type="ARBA" id="ARBA00022679"/>
    </source>
</evidence>
<gene>
    <name evidence="18" type="ORF">MERR_LOCUS7990</name>
</gene>
<feature type="transmembrane region" description="Helical" evidence="15">
    <location>
        <begin position="181"/>
        <end position="208"/>
    </location>
</feature>
<dbReference type="InterPro" id="IPR056749">
    <property type="entry name" value="Citrate_synth_N"/>
</dbReference>
<proteinExistence type="inferred from homology"/>
<evidence type="ECO:0000256" key="15">
    <source>
        <dbReference type="SAM" id="Phobius"/>
    </source>
</evidence>
<keyword evidence="9" id="KW-0067">ATP-binding</keyword>
<name>A0A6D2HUZ3_9BRAS</name>
<keyword evidence="11" id="KW-0012">Acyltransferase</keyword>
<dbReference type="Pfam" id="PF24948">
    <property type="entry name" value="Citrate_synth_N"/>
    <property type="match status" value="1"/>
</dbReference>
<dbReference type="EMBL" id="CACVBM020000555">
    <property type="protein sequence ID" value="CAA7020755.1"/>
    <property type="molecule type" value="Genomic_DNA"/>
</dbReference>
<evidence type="ECO:0000256" key="10">
    <source>
        <dbReference type="ARBA" id="ARBA00023098"/>
    </source>
</evidence>
<dbReference type="Pfam" id="PF16114">
    <property type="entry name" value="Citrate_bind"/>
    <property type="match status" value="1"/>
</dbReference>
<comment type="function">
    <text evidence="13">ATP citrate-lyase is the primary enzyme responsible for the synthesis of cytosolic acetyl-CoA, used for the elongation of fatty acids and biosynthesis of isoprenoids, flavonoids and malonated derivatives. May supply substrate to the cytosolic acetyl-CoA carboxylase, which generates the malonyl-CoA used for the synthesis of a multitude of compounds, including very long chain fatty acids and flavonoids. Required for normal growth and development and elongation of C18 fatty acids to C20 to C24 fatty acids in seeds. In contrast to all known animal ACL enzymes having a homomeric structure, plant ACLs are composed of alpha and beta chains.</text>
</comment>
<keyword evidence="8" id="KW-0547">Nucleotide-binding</keyword>
<accession>A0A6D2HUZ3</accession>
<keyword evidence="6" id="KW-0444">Lipid biosynthesis</keyword>
<keyword evidence="7" id="KW-0808">Transferase</keyword>
<organism evidence="18 19">
    <name type="scientific">Microthlaspi erraticum</name>
    <dbReference type="NCBI Taxonomy" id="1685480"/>
    <lineage>
        <taxon>Eukaryota</taxon>
        <taxon>Viridiplantae</taxon>
        <taxon>Streptophyta</taxon>
        <taxon>Embryophyta</taxon>
        <taxon>Tracheophyta</taxon>
        <taxon>Spermatophyta</taxon>
        <taxon>Magnoliopsida</taxon>
        <taxon>eudicotyledons</taxon>
        <taxon>Gunneridae</taxon>
        <taxon>Pentapetalae</taxon>
        <taxon>rosids</taxon>
        <taxon>malvids</taxon>
        <taxon>Brassicales</taxon>
        <taxon>Brassicaceae</taxon>
        <taxon>Coluteocarpeae</taxon>
        <taxon>Microthlaspi</taxon>
    </lineage>
</organism>
<feature type="transmembrane region" description="Helical" evidence="15">
    <location>
        <begin position="245"/>
        <end position="265"/>
    </location>
</feature>
<evidence type="ECO:0000256" key="5">
    <source>
        <dbReference type="ARBA" id="ARBA00022490"/>
    </source>
</evidence>
<dbReference type="GO" id="GO:0005524">
    <property type="term" value="F:ATP binding"/>
    <property type="evidence" value="ECO:0007669"/>
    <property type="project" value="UniProtKB-KW"/>
</dbReference>
<comment type="similarity">
    <text evidence="2">Belongs to the succinate/malate CoA ligase beta subunit family.</text>
</comment>
<sequence>MATDTTASSYWLNWRVFLCALILLAPLVLAAILIWRYEGKRRRRESRRESSDTLFQDEAWTTCIKRIKPLWLLAFRVFSFVAMLTLLISNVVRDGRGIFYFYTQWTFTLVTLYFAYGSLLSVYGCCIYNKEAGGNVESYTSIGDAEQGTYRPPITPDDGAGNAPKSPSTHSEAPIRERAGFWVYVFQVLFQTCAGSVVLTDVVFWGLLYPFTKGYKLSFLDVCMHSLNAVFLLGDTCLNSLQFPLFRISYFILWSSIFVSYQWIIHAVKNLWWPYQFLDLSSPYAPLWYLGVAVMHVPCFAVFALIIKLKTFLLQRHNSLVWKMARKKIREYDSKRLVKEHFKRLSGNELPIRSVQINETTDLNELVEKEPWLSSEKLVVKPDMLFGKRGKSGLVALKLDFAEVATFVKERLGNEVEMSGCKGPITTFIVEPFVPHNEEYYLNVVSDRLGCTISFSECGGIDIEENWDKVKTISLPTGTSLTSEISAPLVATLPLEIKAEIEEFIKVIFTLFQELDFTFLEMNPFTLVDGKPYPLDMRGELDDTATFKNFKKWGEIEFPLPFGRVMSPTESFIHGLDEKTSASLKFTVLNPEGRIWTMVAGGGASVIYADTVGDLGYASELGNYAEYSGAPKEDEVLQYARVVIDCATANPDGQTRALVIGGGIANFTDVAATFNGIIRALKEKETKLKAARMHIFVRRGGPNYQKGLAKMRALGDDIGVPIEVYGPEATMTGICKEAIQYITAAA</sequence>
<dbReference type="Gene3D" id="3.40.50.261">
    <property type="entry name" value="Succinyl-CoA synthetase domains"/>
    <property type="match status" value="1"/>
</dbReference>
<dbReference type="EC" id="2.3.3.8" evidence="4"/>
<keyword evidence="5" id="KW-0963">Cytoplasm</keyword>
<dbReference type="GO" id="GO:0016020">
    <property type="term" value="C:membrane"/>
    <property type="evidence" value="ECO:0007669"/>
    <property type="project" value="TreeGrafter"/>
</dbReference>
<dbReference type="FunFam" id="3.40.50.261:FF:000008">
    <property type="entry name" value="ATP-citrate synthase alpha chain protein"/>
    <property type="match status" value="1"/>
</dbReference>
<dbReference type="AlphaFoldDB" id="A0A6D2HUZ3"/>
<feature type="transmembrane region" description="Helical" evidence="15">
    <location>
        <begin position="285"/>
        <end position="307"/>
    </location>
</feature>
<evidence type="ECO:0000313" key="18">
    <source>
        <dbReference type="EMBL" id="CAA7020755.1"/>
    </source>
</evidence>
<feature type="transmembrane region" description="Helical" evidence="15">
    <location>
        <begin position="12"/>
        <end position="35"/>
    </location>
</feature>
<feature type="domain" description="ATP-citrate synthase citrate-binding" evidence="16">
    <location>
        <begin position="564"/>
        <end position="740"/>
    </location>
</feature>
<evidence type="ECO:0000256" key="4">
    <source>
        <dbReference type="ARBA" id="ARBA00012639"/>
    </source>
</evidence>
<comment type="catalytic activity">
    <reaction evidence="12">
        <text>oxaloacetate + acetyl-CoA + ADP + phosphate = citrate + ATP + CoA</text>
        <dbReference type="Rhea" id="RHEA:21160"/>
        <dbReference type="ChEBI" id="CHEBI:16452"/>
        <dbReference type="ChEBI" id="CHEBI:16947"/>
        <dbReference type="ChEBI" id="CHEBI:30616"/>
        <dbReference type="ChEBI" id="CHEBI:43474"/>
        <dbReference type="ChEBI" id="CHEBI:57287"/>
        <dbReference type="ChEBI" id="CHEBI:57288"/>
        <dbReference type="ChEBI" id="CHEBI:456216"/>
        <dbReference type="EC" id="2.3.3.8"/>
    </reaction>
</comment>
<dbReference type="PANTHER" id="PTHR12242">
    <property type="entry name" value="OS02G0130600 PROTEIN-RELATED"/>
    <property type="match status" value="1"/>
</dbReference>
<dbReference type="Gene3D" id="3.30.470.110">
    <property type="match status" value="1"/>
</dbReference>
<comment type="subcellular location">
    <subcellularLocation>
        <location evidence="1">Cytoplasm</location>
        <location evidence="1">Cytosol</location>
    </subcellularLocation>
</comment>
<evidence type="ECO:0000259" key="17">
    <source>
        <dbReference type="Pfam" id="PF24948"/>
    </source>
</evidence>
<feature type="transmembrane region" description="Helical" evidence="15">
    <location>
        <begin position="98"/>
        <end position="116"/>
    </location>
</feature>
<dbReference type="InterPro" id="IPR016102">
    <property type="entry name" value="Succinyl-CoA_synth-like"/>
</dbReference>
<keyword evidence="10" id="KW-0443">Lipid metabolism</keyword>
<evidence type="ECO:0000256" key="12">
    <source>
        <dbReference type="ARBA" id="ARBA00047593"/>
    </source>
</evidence>
<feature type="transmembrane region" description="Helical" evidence="15">
    <location>
        <begin position="70"/>
        <end position="92"/>
    </location>
</feature>
<dbReference type="SUPFAM" id="SSF52210">
    <property type="entry name" value="Succinyl-CoA synthetase domains"/>
    <property type="match status" value="1"/>
</dbReference>
<feature type="region of interest" description="Disordered" evidence="14">
    <location>
        <begin position="153"/>
        <end position="172"/>
    </location>
</feature>
<evidence type="ECO:0000256" key="9">
    <source>
        <dbReference type="ARBA" id="ARBA00022840"/>
    </source>
</evidence>
<feature type="domain" description="ATP-citrate synthase ATP-grasp" evidence="17">
    <location>
        <begin position="325"/>
        <end position="553"/>
    </location>
</feature>
<evidence type="ECO:0000256" key="6">
    <source>
        <dbReference type="ARBA" id="ARBA00022516"/>
    </source>
</evidence>
<dbReference type="PANTHER" id="PTHR12242:SF10">
    <property type="entry name" value="TRANSMEMBRANE PROTEIN"/>
    <property type="match status" value="1"/>
</dbReference>
<evidence type="ECO:0000256" key="3">
    <source>
        <dbReference type="ARBA" id="ARBA00011412"/>
    </source>
</evidence>
<dbReference type="SUPFAM" id="SSF56059">
    <property type="entry name" value="Glutathione synthetase ATP-binding domain-like"/>
    <property type="match status" value="1"/>
</dbReference>
<evidence type="ECO:0000256" key="8">
    <source>
        <dbReference type="ARBA" id="ARBA00022741"/>
    </source>
</evidence>
<dbReference type="GO" id="GO:0003878">
    <property type="term" value="F:ATP citrate synthase activity"/>
    <property type="evidence" value="ECO:0007669"/>
    <property type="project" value="UniProtKB-EC"/>
</dbReference>
<evidence type="ECO:0000256" key="2">
    <source>
        <dbReference type="ARBA" id="ARBA00009182"/>
    </source>
</evidence>
<dbReference type="OrthoDB" id="1657553at2759"/>
<reference evidence="18" key="1">
    <citation type="submission" date="2020-01" db="EMBL/GenBank/DDBJ databases">
        <authorList>
            <person name="Mishra B."/>
        </authorList>
    </citation>
    <scope>NUCLEOTIDE SEQUENCE [LARGE SCALE GENOMIC DNA]</scope>
</reference>
<dbReference type="Proteomes" id="UP000467841">
    <property type="component" value="Unassembled WGS sequence"/>
</dbReference>
<comment type="caution">
    <text evidence="18">The sequence shown here is derived from an EMBL/GenBank/DDBJ whole genome shotgun (WGS) entry which is preliminary data.</text>
</comment>
<dbReference type="FunFam" id="3.30.470.110:FF:000002">
    <property type="entry name" value="ATP-citrate synthase alpha chain protein"/>
    <property type="match status" value="1"/>
</dbReference>
<evidence type="ECO:0000259" key="16">
    <source>
        <dbReference type="Pfam" id="PF16114"/>
    </source>
</evidence>
<dbReference type="GO" id="GO:0005829">
    <property type="term" value="C:cytosol"/>
    <property type="evidence" value="ECO:0007669"/>
    <property type="project" value="UniProtKB-SubCell"/>
</dbReference>
<evidence type="ECO:0000313" key="19">
    <source>
        <dbReference type="Proteomes" id="UP000467841"/>
    </source>
</evidence>
<keyword evidence="19" id="KW-1185">Reference proteome</keyword>
<evidence type="ECO:0000256" key="11">
    <source>
        <dbReference type="ARBA" id="ARBA00023315"/>
    </source>
</evidence>
<keyword evidence="15" id="KW-0472">Membrane</keyword>
<dbReference type="InterPro" id="IPR032263">
    <property type="entry name" value="Citrate-bd"/>
</dbReference>
<protein>
    <recommendedName>
        <fullName evidence="4">ATP citrate synthase</fullName>
        <ecNumber evidence="4">2.3.3.8</ecNumber>
    </recommendedName>
</protein>
<dbReference type="GO" id="GO:0006629">
    <property type="term" value="P:lipid metabolic process"/>
    <property type="evidence" value="ECO:0007669"/>
    <property type="project" value="UniProtKB-KW"/>
</dbReference>
<evidence type="ECO:0000256" key="14">
    <source>
        <dbReference type="SAM" id="MobiDB-lite"/>
    </source>
</evidence>
<dbReference type="GO" id="GO:0006085">
    <property type="term" value="P:acetyl-CoA biosynthetic process"/>
    <property type="evidence" value="ECO:0007669"/>
    <property type="project" value="UniProtKB-ARBA"/>
</dbReference>
<comment type="subunit">
    <text evidence="3">Heterooctamer of 4 alpha and 4 beta chains.</text>
</comment>
<keyword evidence="15" id="KW-1133">Transmembrane helix</keyword>